<dbReference type="AlphaFoldDB" id="A0A3B4AR89"/>
<dbReference type="GO" id="GO:0016262">
    <property type="term" value="F:protein N-acetylglucosaminyltransferase activity"/>
    <property type="evidence" value="ECO:0007669"/>
    <property type="project" value="TreeGrafter"/>
</dbReference>
<feature type="signal peptide" evidence="11">
    <location>
        <begin position="1"/>
        <end position="22"/>
    </location>
</feature>
<dbReference type="GO" id="GO:0000139">
    <property type="term" value="C:Golgi membrane"/>
    <property type="evidence" value="ECO:0007669"/>
    <property type="project" value="UniProtKB-SubCell"/>
</dbReference>
<accession>A0A3B4AR89</accession>
<dbReference type="EC" id="2.4.1.-" evidence="10"/>
<evidence type="ECO:0000256" key="2">
    <source>
        <dbReference type="ARBA" id="ARBA00008661"/>
    </source>
</evidence>
<organism evidence="12 13">
    <name type="scientific">Periophthalmus magnuspinnatus</name>
    <dbReference type="NCBI Taxonomy" id="409849"/>
    <lineage>
        <taxon>Eukaryota</taxon>
        <taxon>Metazoa</taxon>
        <taxon>Chordata</taxon>
        <taxon>Craniata</taxon>
        <taxon>Vertebrata</taxon>
        <taxon>Euteleostomi</taxon>
        <taxon>Actinopterygii</taxon>
        <taxon>Neopterygii</taxon>
        <taxon>Teleostei</taxon>
        <taxon>Neoteleostei</taxon>
        <taxon>Acanthomorphata</taxon>
        <taxon>Gobiaria</taxon>
        <taxon>Gobiiformes</taxon>
        <taxon>Gobioidei</taxon>
        <taxon>Gobiidae</taxon>
        <taxon>Oxudercinae</taxon>
        <taxon>Periophthalmus</taxon>
    </lineage>
</organism>
<keyword evidence="4" id="KW-0808">Transferase</keyword>
<keyword evidence="7" id="KW-1133">Transmembrane helix</keyword>
<keyword evidence="5" id="KW-0812">Transmembrane</keyword>
<dbReference type="Ensembl" id="ENSPMGT00000020104.1">
    <property type="protein sequence ID" value="ENSPMGP00000018856.1"/>
    <property type="gene ID" value="ENSPMGG00000015354.1"/>
</dbReference>
<evidence type="ECO:0000256" key="8">
    <source>
        <dbReference type="ARBA" id="ARBA00023034"/>
    </source>
</evidence>
<dbReference type="Proteomes" id="UP000261520">
    <property type="component" value="Unplaced"/>
</dbReference>
<dbReference type="Gene3D" id="3.90.550.50">
    <property type="match status" value="1"/>
</dbReference>
<proteinExistence type="inferred from homology"/>
<dbReference type="GO" id="GO:0006493">
    <property type="term" value="P:protein O-linked glycosylation"/>
    <property type="evidence" value="ECO:0007669"/>
    <property type="project" value="TreeGrafter"/>
</dbReference>
<keyword evidence="9" id="KW-0472">Membrane</keyword>
<evidence type="ECO:0000313" key="13">
    <source>
        <dbReference type="Proteomes" id="UP000261520"/>
    </source>
</evidence>
<comment type="subcellular location">
    <subcellularLocation>
        <location evidence="1 10">Golgi apparatus membrane</location>
        <topology evidence="1 10">Single-pass type II membrane protein</topology>
    </subcellularLocation>
</comment>
<evidence type="ECO:0000256" key="4">
    <source>
        <dbReference type="ARBA" id="ARBA00022679"/>
    </source>
</evidence>
<reference evidence="12" key="2">
    <citation type="submission" date="2025-09" db="UniProtKB">
        <authorList>
            <consortium name="Ensembl"/>
        </authorList>
    </citation>
    <scope>IDENTIFICATION</scope>
</reference>
<reference evidence="12" key="1">
    <citation type="submission" date="2025-08" db="UniProtKB">
        <authorList>
            <consortium name="Ensembl"/>
        </authorList>
    </citation>
    <scope>IDENTIFICATION</scope>
</reference>
<evidence type="ECO:0000256" key="6">
    <source>
        <dbReference type="ARBA" id="ARBA00022968"/>
    </source>
</evidence>
<dbReference type="STRING" id="409849.ENSPMGP00000018856"/>
<evidence type="ECO:0000256" key="3">
    <source>
        <dbReference type="ARBA" id="ARBA00022676"/>
    </source>
</evidence>
<evidence type="ECO:0000313" key="12">
    <source>
        <dbReference type="Ensembl" id="ENSPMGP00000018856.1"/>
    </source>
</evidence>
<evidence type="ECO:0000256" key="7">
    <source>
        <dbReference type="ARBA" id="ARBA00022989"/>
    </source>
</evidence>
<evidence type="ECO:0000256" key="5">
    <source>
        <dbReference type="ARBA" id="ARBA00022692"/>
    </source>
</evidence>
<name>A0A3B4AR89_9GOBI</name>
<sequence length="368" mass="41727">MVLLTSLFLIFLSTLHLEKTHSHSLEQKELRRPRIIQAAEKLNATVSPLTKHVSFPTVKPDVSVSVSSGLTQAISKNKAYWNRLLYSTLRQVNRKELEHHHLWSHCREVNQELLKTNIHDFASYPYMFQDFLMAMNCKSPPLLVNQPDKCLNSDRGGQTFLLFAIKSRPGNFEQRHSVRETWGREEVFQNNLRVRTLFLLGSPSSDDPDLGALFGDDDVFVNTPALLSYLQSLEPSKATQLFVGHVISTAAPLRDPKSKYYIPLSFYDGTYPPYIGGGGFAVSGSLLQRLHSISRVIPFFPIDDVYIAMCLKALGISPEAHSGFQTFDVSEQDRQNLCVHKGLILIHQRSPRELKKLWRGIHSPLLTC</sequence>
<evidence type="ECO:0000256" key="11">
    <source>
        <dbReference type="SAM" id="SignalP"/>
    </source>
</evidence>
<keyword evidence="13" id="KW-1185">Reference proteome</keyword>
<comment type="similarity">
    <text evidence="2 10">Belongs to the glycosyltransferase 31 family.</text>
</comment>
<dbReference type="Pfam" id="PF01762">
    <property type="entry name" value="Galactosyl_T"/>
    <property type="match status" value="1"/>
</dbReference>
<dbReference type="GO" id="GO:0030311">
    <property type="term" value="P:poly-N-acetyllactosamine biosynthetic process"/>
    <property type="evidence" value="ECO:0007669"/>
    <property type="project" value="TreeGrafter"/>
</dbReference>
<evidence type="ECO:0000256" key="9">
    <source>
        <dbReference type="ARBA" id="ARBA00023136"/>
    </source>
</evidence>
<dbReference type="PANTHER" id="PTHR11214">
    <property type="entry name" value="BETA-1,3-N-ACETYLGLUCOSAMINYLTRANSFERASE"/>
    <property type="match status" value="1"/>
</dbReference>
<protein>
    <recommendedName>
        <fullName evidence="10">Hexosyltransferase</fullName>
        <ecNumber evidence="10">2.4.1.-</ecNumber>
    </recommendedName>
</protein>
<evidence type="ECO:0000256" key="1">
    <source>
        <dbReference type="ARBA" id="ARBA00004323"/>
    </source>
</evidence>
<feature type="chain" id="PRO_5017303927" description="Hexosyltransferase" evidence="11">
    <location>
        <begin position="23"/>
        <end position="368"/>
    </location>
</feature>
<keyword evidence="11" id="KW-0732">Signal</keyword>
<dbReference type="InterPro" id="IPR002659">
    <property type="entry name" value="Glyco_trans_31"/>
</dbReference>
<keyword evidence="3 10" id="KW-0328">Glycosyltransferase</keyword>
<dbReference type="PANTHER" id="PTHR11214:SF87">
    <property type="entry name" value="UDP-GLCNAC:BETAGAL BETA-1,3-N-ACETYLGLUCOSAMINYLTRANSFERASE 8"/>
    <property type="match status" value="1"/>
</dbReference>
<keyword evidence="6" id="KW-0735">Signal-anchor</keyword>
<evidence type="ECO:0000256" key="10">
    <source>
        <dbReference type="RuleBase" id="RU363063"/>
    </source>
</evidence>
<keyword evidence="8 10" id="KW-0333">Golgi apparatus</keyword>